<protein>
    <submittedName>
        <fullName evidence="1">Uncharacterized protein</fullName>
    </submittedName>
</protein>
<evidence type="ECO:0000313" key="1">
    <source>
        <dbReference type="EMBL" id="KAK7532110.1"/>
    </source>
</evidence>
<evidence type="ECO:0000313" key="2">
    <source>
        <dbReference type="Proteomes" id="UP001360953"/>
    </source>
</evidence>
<proteinExistence type="predicted"/>
<keyword evidence="2" id="KW-1185">Reference proteome</keyword>
<dbReference type="EMBL" id="JBBPEH010000011">
    <property type="protein sequence ID" value="KAK7532110.1"/>
    <property type="molecule type" value="Genomic_DNA"/>
</dbReference>
<organism evidence="1 2">
    <name type="scientific">Phyllosticta citribraziliensis</name>
    <dbReference type="NCBI Taxonomy" id="989973"/>
    <lineage>
        <taxon>Eukaryota</taxon>
        <taxon>Fungi</taxon>
        <taxon>Dikarya</taxon>
        <taxon>Ascomycota</taxon>
        <taxon>Pezizomycotina</taxon>
        <taxon>Dothideomycetes</taxon>
        <taxon>Dothideomycetes incertae sedis</taxon>
        <taxon>Botryosphaeriales</taxon>
        <taxon>Phyllostictaceae</taxon>
        <taxon>Phyllosticta</taxon>
    </lineage>
</organism>
<reference evidence="1 2" key="1">
    <citation type="submission" date="2024-04" db="EMBL/GenBank/DDBJ databases">
        <title>Phyllosticta paracitricarpa is synonymous to the EU quarantine fungus P. citricarpa based on phylogenomic analyses.</title>
        <authorList>
            <consortium name="Lawrence Berkeley National Laboratory"/>
            <person name="Van ingen-buijs V.A."/>
            <person name="Van westerhoven A.C."/>
            <person name="Haridas S."/>
            <person name="Skiadas P."/>
            <person name="Martin F."/>
            <person name="Groenewald J.Z."/>
            <person name="Crous P.W."/>
            <person name="Seidl M.F."/>
        </authorList>
    </citation>
    <scope>NUCLEOTIDE SEQUENCE [LARGE SCALE GENOMIC DNA]</scope>
    <source>
        <strain evidence="1 2">CPC 17464</strain>
    </source>
</reference>
<gene>
    <name evidence="1" type="ORF">J3D65DRAFT_685419</name>
</gene>
<name>A0ABR1LE37_9PEZI</name>
<dbReference type="Proteomes" id="UP001360953">
    <property type="component" value="Unassembled WGS sequence"/>
</dbReference>
<comment type="caution">
    <text evidence="1">The sequence shown here is derived from an EMBL/GenBank/DDBJ whole genome shotgun (WGS) entry which is preliminary data.</text>
</comment>
<accession>A0ABR1LE37</accession>
<sequence length="213" mass="23724">MTTDAGAGGDNAMSAPDPSGLQLPIQAAIFLRAPREVRDMIYDHVIDDEYTACGYWSLPDGRMRECDISYLGLHHEEYQPRPGPTERLPALATTCTQIRVELLETLYRTTRFSLEASMDHCFDDTCTQLELRVGRPFIDIGQVCHLDMELGVCGVASLRHIAQAKPFLKDPFSIRYRQPHGKLSDAALIRSDDSLLVVLCNNTKQSPVASSQL</sequence>
<dbReference type="RefSeq" id="XP_066651778.1">
    <property type="nucleotide sequence ID" value="XM_066803812.1"/>
</dbReference>
<dbReference type="GeneID" id="92036718"/>